<dbReference type="GO" id="GO:0005876">
    <property type="term" value="C:spindle microtubule"/>
    <property type="evidence" value="ECO:0007669"/>
    <property type="project" value="TreeGrafter"/>
</dbReference>
<feature type="coiled-coil region" evidence="9">
    <location>
        <begin position="2007"/>
        <end position="2034"/>
    </location>
</feature>
<comment type="subcellular location">
    <subcellularLocation>
        <location evidence="1">Cytoplasm</location>
        <location evidence="1">Cytoskeleton</location>
    </subcellularLocation>
</comment>
<comment type="caution">
    <text evidence="12">The sequence shown here is derived from an EMBL/GenBank/DDBJ whole genome shotgun (WGS) entry which is preliminary data.</text>
</comment>
<keyword evidence="4 8" id="KW-0547">Nucleotide-binding</keyword>
<keyword evidence="5 8" id="KW-0067">ATP-binding</keyword>
<accession>A0A8J4BQ02</accession>
<dbReference type="PANTHER" id="PTHR47970">
    <property type="entry name" value="KINESIN-LIKE PROTEIN KIF11"/>
    <property type="match status" value="1"/>
</dbReference>
<evidence type="ECO:0000313" key="12">
    <source>
        <dbReference type="EMBL" id="GIL65636.1"/>
    </source>
</evidence>
<dbReference type="GO" id="GO:0090307">
    <property type="term" value="P:mitotic spindle assembly"/>
    <property type="evidence" value="ECO:0007669"/>
    <property type="project" value="TreeGrafter"/>
</dbReference>
<keyword evidence="2" id="KW-0963">Cytoplasm</keyword>
<evidence type="ECO:0000313" key="13">
    <source>
        <dbReference type="Proteomes" id="UP000747399"/>
    </source>
</evidence>
<feature type="compositionally biased region" description="Gly residues" evidence="10">
    <location>
        <begin position="2167"/>
        <end position="2181"/>
    </location>
</feature>
<evidence type="ECO:0000256" key="5">
    <source>
        <dbReference type="ARBA" id="ARBA00022840"/>
    </source>
</evidence>
<evidence type="ECO:0000256" key="10">
    <source>
        <dbReference type="SAM" id="MobiDB-lite"/>
    </source>
</evidence>
<feature type="region of interest" description="Disordered" evidence="10">
    <location>
        <begin position="1813"/>
        <end position="1847"/>
    </location>
</feature>
<dbReference type="InterPro" id="IPR027417">
    <property type="entry name" value="P-loop_NTPase"/>
</dbReference>
<evidence type="ECO:0000256" key="2">
    <source>
        <dbReference type="ARBA" id="ARBA00022490"/>
    </source>
</evidence>
<dbReference type="InterPro" id="IPR001752">
    <property type="entry name" value="Kinesin_motor_dom"/>
</dbReference>
<feature type="compositionally biased region" description="Polar residues" evidence="10">
    <location>
        <begin position="1268"/>
        <end position="1293"/>
    </location>
</feature>
<dbReference type="InterPro" id="IPR019821">
    <property type="entry name" value="Kinesin_motor_CS"/>
</dbReference>
<evidence type="ECO:0000256" key="6">
    <source>
        <dbReference type="ARBA" id="ARBA00023175"/>
    </source>
</evidence>
<reference evidence="12" key="1">
    <citation type="journal article" date="2021" name="Proc. Natl. Acad. Sci. U.S.A.">
        <title>Three genomes in the algal genus Volvox reveal the fate of a haploid sex-determining region after a transition to homothallism.</title>
        <authorList>
            <person name="Yamamoto K."/>
            <person name="Hamaji T."/>
            <person name="Kawai-Toyooka H."/>
            <person name="Matsuzaki R."/>
            <person name="Takahashi F."/>
            <person name="Nishimura Y."/>
            <person name="Kawachi M."/>
            <person name="Noguchi H."/>
            <person name="Minakuchi Y."/>
            <person name="Umen J.G."/>
            <person name="Toyoda A."/>
            <person name="Nozaki H."/>
        </authorList>
    </citation>
    <scope>NUCLEOTIDE SEQUENCE</scope>
    <source>
        <strain evidence="12">NIES-3780</strain>
    </source>
</reference>
<dbReference type="PROSITE" id="PS00411">
    <property type="entry name" value="KINESIN_MOTOR_1"/>
    <property type="match status" value="1"/>
</dbReference>
<dbReference type="Pfam" id="PF00225">
    <property type="entry name" value="Kinesin"/>
    <property type="match status" value="1"/>
</dbReference>
<feature type="region of interest" description="Disordered" evidence="10">
    <location>
        <begin position="2142"/>
        <end position="2181"/>
    </location>
</feature>
<feature type="region of interest" description="Disordered" evidence="10">
    <location>
        <begin position="648"/>
        <end position="678"/>
    </location>
</feature>
<keyword evidence="6 8" id="KW-0505">Motor protein</keyword>
<feature type="binding site" evidence="8">
    <location>
        <begin position="104"/>
        <end position="111"/>
    </location>
    <ligand>
        <name>ATP</name>
        <dbReference type="ChEBI" id="CHEBI:30616"/>
    </ligand>
</feature>
<dbReference type="GO" id="GO:0007018">
    <property type="term" value="P:microtubule-based movement"/>
    <property type="evidence" value="ECO:0007669"/>
    <property type="project" value="InterPro"/>
</dbReference>
<feature type="compositionally biased region" description="Low complexity" evidence="10">
    <location>
        <begin position="1048"/>
        <end position="1061"/>
    </location>
</feature>
<feature type="coiled-coil region" evidence="9">
    <location>
        <begin position="529"/>
        <end position="624"/>
    </location>
</feature>
<feature type="region of interest" description="Disordered" evidence="10">
    <location>
        <begin position="1017"/>
        <end position="1061"/>
    </location>
</feature>
<feature type="region of interest" description="Disordered" evidence="10">
    <location>
        <begin position="1420"/>
        <end position="1440"/>
    </location>
</feature>
<dbReference type="PROSITE" id="PS50067">
    <property type="entry name" value="KINESIN_MOTOR_2"/>
    <property type="match status" value="1"/>
</dbReference>
<feature type="domain" description="Kinesin motor" evidence="11">
    <location>
        <begin position="26"/>
        <end position="468"/>
    </location>
</feature>
<keyword evidence="7" id="KW-0206">Cytoskeleton</keyword>
<gene>
    <name evidence="12" type="ORF">Vafri_19218</name>
</gene>
<dbReference type="InterPro" id="IPR036961">
    <property type="entry name" value="Kinesin_motor_dom_sf"/>
</dbReference>
<evidence type="ECO:0000256" key="1">
    <source>
        <dbReference type="ARBA" id="ARBA00004245"/>
    </source>
</evidence>
<feature type="region of interest" description="Disordered" evidence="10">
    <location>
        <begin position="747"/>
        <end position="781"/>
    </location>
</feature>
<keyword evidence="3" id="KW-0493">Microtubule</keyword>
<dbReference type="PANTHER" id="PTHR47970:SF12">
    <property type="entry name" value="KINESIN FAMILY MEMBER 11"/>
    <property type="match status" value="1"/>
</dbReference>
<protein>
    <recommendedName>
        <fullName evidence="11">Kinesin motor domain-containing protein</fullName>
    </recommendedName>
</protein>
<name>A0A8J4BQ02_9CHLO</name>
<evidence type="ECO:0000256" key="4">
    <source>
        <dbReference type="ARBA" id="ARBA00022741"/>
    </source>
</evidence>
<dbReference type="GO" id="GO:0008017">
    <property type="term" value="F:microtubule binding"/>
    <property type="evidence" value="ECO:0007669"/>
    <property type="project" value="InterPro"/>
</dbReference>
<dbReference type="GO" id="GO:0051231">
    <property type="term" value="P:spindle elongation"/>
    <property type="evidence" value="ECO:0007669"/>
    <property type="project" value="TreeGrafter"/>
</dbReference>
<feature type="region of interest" description="Disordered" evidence="10">
    <location>
        <begin position="814"/>
        <end position="835"/>
    </location>
</feature>
<feature type="region of interest" description="Disordered" evidence="10">
    <location>
        <begin position="185"/>
        <end position="258"/>
    </location>
</feature>
<dbReference type="Proteomes" id="UP000747399">
    <property type="component" value="Unassembled WGS sequence"/>
</dbReference>
<evidence type="ECO:0000256" key="3">
    <source>
        <dbReference type="ARBA" id="ARBA00022701"/>
    </source>
</evidence>
<sequence length="2181" mass="233138">MESSQMSSPMSECPWGRGGVVAAEESIKLIPKIRPSTTPGLPDYVKYAGHKALTLSAPGAENAHWDFDFVASPHTRQSSFFRVAGRPMADHFLAFYNAAIIAYGQTGSGKTHTMLGSLPSDWTTRNLASGCFEDMPREAGLIPRVLGYIFQRVAADSSGSGAGAGGAGQKQSAAVAAGIRHLPQPPPIPIQLCTTPEHSRPRGRSGIPTPNGVPARPGYLTPPPASPLRTPEHVSQAPKPPPGPSSRNKSVNGGASGGPGGTEYLIKASMLQIYQEVVTDLLNPRPVRLQIRESMEGGVMVVGLSEITVRSAAEALQLLRVGTSHRAVAETASNPVSSRSHCILTLHMEARDKMDTGVVRIRRSRLQLVDLAGSERTAKGVDYGSARQKETNAINKSLSTLGLVIARLTDRTRSQGPVPYRDSKLTFLLQDCLGGNAKTLIIANLNPSPTCSAETNMTLGFALRAKRVRNRAVVNEDHQGDAIILQGEVRRLREELSIFRTLHAKDGPPQGIEELSAWRDQAAARVSQLHQALQLNGELEEKIAKMEAAHSRLRMEHAVLEEQCEAQRCEMSALEATVEQCEDELHELRTRPSLEQLQALQDQLQEALRERDEARAHHADALRQNLQLHDQCTQLTGLLESYQRQNQTLGTAPGPVPAEPTEAQGAEASPLHHSGEGERYTTVYPAAEEEEDKGEERQGELVLQSVEEGDYVTLVHAYTELKTAYTALVEQNRQLLEQLETAAGILESASAREDVNEDGEEWDQRRDEEGEGEEEASRRSDRLDYEQRHRYHLAESFLISGGLEAVIESTDELYGDEEQDHGGESRGPRQARAATAEVSYINSPSEQVRFASPTSLGHEAVSALPGAVDDVATRPPLSAGSYRNESHGSRAFNLMRTRCCGKRHGDAVTADAIDVVSAVAAAAAAAAARANVTSGVVRRRSMPESWSLDGDEYNKPGSIPSYCNLTRFRPVGFRQVQSAREAEQRTLTRPGDSDDATDVRSRGTLVRVNPLFDCRANSDDGQFRTASSSRNNGGGNDDEAVEVGTEVTSAPQQSSASAAATAGSGSVVCELPMPPDEQQIIQTSARYSGSLAIETRSKGGRCCSDGDTDSTTGVLQEEDVAGPKGSLEASITSGPWERVLQQHSPTASVLAVVELRQNRKRCAGLQGEPSFMETPCSHPQSLADSCGPAGVKPLAHSRSPSRNVVPAAGSMGLNNNGEKTPASPESTFGGFMGGGGAVAAVIPNPPYNVSATSDRIGGGALLDHSAASKGSNSVSRPAALQESSFPLQSSNNKNKNYTENISVLSNNNTGRFLRASGASIRRDRLIGGVVACTTQSPSCVTGTNGPSPQGFRSSAQYRPRHVDVLTHGIGTRATPTHTQSPGESPYTTSMDCRNLTGCSRVGAPVFNVLDNAVFYASNGDSSDNLSARSRSKEKGASPATSCGLLSVPYGGGVAVGGGGLSSGSRSAGASPVMSRTVQSWMREEQLEENVAQLEEELARRLQGEMQLRIKLQDALTEGQSAAAQAANLLALNNGMIEEIAERDERLRAFEELVSRLYGELKAILRQGSNDSESPVQLTAMAAKGASSSPVAAVSFAARMATSSEGKAATADVPENSEPVTISPTERPRLIQSFETDIGSNNPLGCLVDGGSTPQNSASRCLDSARDSASLSVSQGSRGGSATSALSPLCRLIGSARLEGPSSAMRTGLMMLLAKLRDELLDRDQRLAGLEEELAEARSRQQRVEKELQKLQDAWQQALLHPGVSPDGDITPSVTDVDIAADVDVKGAAIGTTFDARAPPDVDRIDEHGFIAPPSPACSDTDPHLQATWSGGSQDPPGLPHLSSPLESSLRREASLQAQLHSRDCQVFELLERNEMLEASLQATVVDRDNRIAELQSHATRLAGNLQSQLWRRDMQVSEMQSRVSELDSSLQRTTAEAVRFRQQMTEAVDQCERYALELRGLERREELLMGKLRALEMSLMHRAQEMEAMRGELTNSLEQLSGMRAKAMAAEVDAAHARQTAASLEDQLEDLHRKMGLLQQPQLTQTRPQKVAGPAPYTVATIRPTISGAGVMHPAPAVAPWRSDGVGVSSCPTAHLPNIYTARSDGSTVEGLSVTYPVPSLPPLDYGPIGSHDMVGSMPALGVRPIGRSSRNTTYSQGPPAVASGKVGPGHGYSKGGGGSR</sequence>
<evidence type="ECO:0000256" key="8">
    <source>
        <dbReference type="PROSITE-ProRule" id="PRU00283"/>
    </source>
</evidence>
<keyword evidence="13" id="KW-1185">Reference proteome</keyword>
<organism evidence="12 13">
    <name type="scientific">Volvox africanus</name>
    <dbReference type="NCBI Taxonomy" id="51714"/>
    <lineage>
        <taxon>Eukaryota</taxon>
        <taxon>Viridiplantae</taxon>
        <taxon>Chlorophyta</taxon>
        <taxon>core chlorophytes</taxon>
        <taxon>Chlorophyceae</taxon>
        <taxon>CS clade</taxon>
        <taxon>Chlamydomonadales</taxon>
        <taxon>Volvocaceae</taxon>
        <taxon>Volvox</taxon>
    </lineage>
</organism>
<dbReference type="GO" id="GO:0005524">
    <property type="term" value="F:ATP binding"/>
    <property type="evidence" value="ECO:0007669"/>
    <property type="project" value="UniProtKB-UniRule"/>
</dbReference>
<dbReference type="SMART" id="SM00129">
    <property type="entry name" value="KISc"/>
    <property type="match status" value="1"/>
</dbReference>
<comment type="similarity">
    <text evidence="8">Belongs to the TRAFAC class myosin-kinesin ATPase superfamily. Kinesin family.</text>
</comment>
<evidence type="ECO:0000259" key="11">
    <source>
        <dbReference type="PROSITE" id="PS50067"/>
    </source>
</evidence>
<feature type="coiled-coil region" evidence="9">
    <location>
        <begin position="1712"/>
        <end position="1753"/>
    </location>
</feature>
<proteinExistence type="inferred from homology"/>
<dbReference type="PRINTS" id="PR00380">
    <property type="entry name" value="KINESINHEAVY"/>
</dbReference>
<evidence type="ECO:0000256" key="7">
    <source>
        <dbReference type="ARBA" id="ARBA00023212"/>
    </source>
</evidence>
<keyword evidence="9" id="KW-0175">Coiled coil</keyword>
<dbReference type="GO" id="GO:0072686">
    <property type="term" value="C:mitotic spindle"/>
    <property type="evidence" value="ECO:0007669"/>
    <property type="project" value="TreeGrafter"/>
</dbReference>
<dbReference type="Gene3D" id="3.40.850.10">
    <property type="entry name" value="Kinesin motor domain"/>
    <property type="match status" value="1"/>
</dbReference>
<dbReference type="EMBL" id="BNCO01000077">
    <property type="protein sequence ID" value="GIL65636.1"/>
    <property type="molecule type" value="Genomic_DNA"/>
</dbReference>
<dbReference type="GO" id="GO:0008574">
    <property type="term" value="F:plus-end-directed microtubule motor activity"/>
    <property type="evidence" value="ECO:0007669"/>
    <property type="project" value="TreeGrafter"/>
</dbReference>
<dbReference type="InterPro" id="IPR047149">
    <property type="entry name" value="KIF11-like"/>
</dbReference>
<dbReference type="SUPFAM" id="SSF52540">
    <property type="entry name" value="P-loop containing nucleoside triphosphate hydrolases"/>
    <property type="match status" value="1"/>
</dbReference>
<feature type="region of interest" description="Disordered" evidence="10">
    <location>
        <begin position="979"/>
        <end position="999"/>
    </location>
</feature>
<evidence type="ECO:0000256" key="9">
    <source>
        <dbReference type="SAM" id="Coils"/>
    </source>
</evidence>
<feature type="region of interest" description="Disordered" evidence="10">
    <location>
        <begin position="1263"/>
        <end position="1293"/>
    </location>
</feature>